<dbReference type="CDD" id="cd12346">
    <property type="entry name" value="RRM3_NGR1_NAM8_like"/>
    <property type="match status" value="1"/>
</dbReference>
<dbReference type="InterPro" id="IPR035979">
    <property type="entry name" value="RBD_domain_sf"/>
</dbReference>
<feature type="domain" description="RRM" evidence="4">
    <location>
        <begin position="206"/>
        <end position="278"/>
    </location>
</feature>
<protein>
    <recommendedName>
        <fullName evidence="4">RRM domain-containing protein</fullName>
    </recommendedName>
</protein>
<evidence type="ECO:0000313" key="6">
    <source>
        <dbReference type="Proteomes" id="UP001491310"/>
    </source>
</evidence>
<dbReference type="SUPFAM" id="SSF54928">
    <property type="entry name" value="RNA-binding domain, RBD"/>
    <property type="match status" value="2"/>
</dbReference>
<dbReference type="InterPro" id="IPR000504">
    <property type="entry name" value="RRM_dom"/>
</dbReference>
<dbReference type="PANTHER" id="PTHR47640:SF10">
    <property type="entry name" value="TRNA SELENOCYSTEINE 1-ASSOCIATED PROTEIN 1-RELATED"/>
    <property type="match status" value="1"/>
</dbReference>
<evidence type="ECO:0000259" key="4">
    <source>
        <dbReference type="PROSITE" id="PS50102"/>
    </source>
</evidence>
<gene>
    <name evidence="5" type="ORF">WJX75_009073</name>
</gene>
<keyword evidence="2 3" id="KW-0694">RNA-binding</keyword>
<evidence type="ECO:0000256" key="1">
    <source>
        <dbReference type="ARBA" id="ARBA00022737"/>
    </source>
</evidence>
<keyword evidence="6" id="KW-1185">Reference proteome</keyword>
<proteinExistence type="predicted"/>
<evidence type="ECO:0000256" key="3">
    <source>
        <dbReference type="PROSITE-ProRule" id="PRU00176"/>
    </source>
</evidence>
<dbReference type="CDD" id="cd12344">
    <property type="entry name" value="RRM1_SECp43_like"/>
    <property type="match status" value="1"/>
</dbReference>
<dbReference type="InterPro" id="IPR012677">
    <property type="entry name" value="Nucleotide-bd_a/b_plait_sf"/>
</dbReference>
<organism evidence="5 6">
    <name type="scientific">Coccomyxa subellipsoidea</name>
    <dbReference type="NCBI Taxonomy" id="248742"/>
    <lineage>
        <taxon>Eukaryota</taxon>
        <taxon>Viridiplantae</taxon>
        <taxon>Chlorophyta</taxon>
        <taxon>core chlorophytes</taxon>
        <taxon>Trebouxiophyceae</taxon>
        <taxon>Trebouxiophyceae incertae sedis</taxon>
        <taxon>Coccomyxaceae</taxon>
        <taxon>Coccomyxa</taxon>
    </lineage>
</organism>
<accession>A0ABR2YD92</accession>
<sequence length="416" mass="43421">MSAEQGTKTLWMGDLAYWMDESFIYSIFVGTANLVSVKIIRNKNTAVSEGYGFVEFATHEAAEQVLRTFNGCPIPNTDQIFRLNWAAFGVGKVTTDSDYSVFVGDLAPDVTDYALQEHFRQFFASVRSAKVITDPLTGRSKGYGFVRFGNEAERDRSLTEMSGHVINSRPIRVSIATAKKSQTATMGAPAPVASQPHPSDYDPNNTTLFIGGLSSGVSEDDLRVLFGRFGDIVYTKIPPGKGCGFVQFVQRPAAESAMAQMQGQILGGSTIRISWGRSSTSRAAVNAAAAAAAPYPGAFPAAGGYGAAAAGPYGIGAFDASGYGSFGAAPAAATATSDPYSAYYAAASQNADANLYQGFGSGGLGGLPGGGFGAASLGLPSKDSAFDPLAPIDVEKLNAAFISRHQAALLGSHLRA</sequence>
<dbReference type="Pfam" id="PF00076">
    <property type="entry name" value="RRM_1"/>
    <property type="match status" value="3"/>
</dbReference>
<evidence type="ECO:0000256" key="2">
    <source>
        <dbReference type="ARBA" id="ARBA00022884"/>
    </source>
</evidence>
<dbReference type="Gene3D" id="3.30.70.330">
    <property type="match status" value="3"/>
</dbReference>
<keyword evidence="1" id="KW-0677">Repeat</keyword>
<dbReference type="PANTHER" id="PTHR47640">
    <property type="entry name" value="TRNA SELENOCYSTEINE 1-ASSOCIATED PROTEIN 1-RELATED-RELATED"/>
    <property type="match status" value="1"/>
</dbReference>
<dbReference type="InterPro" id="IPR050825">
    <property type="entry name" value="RBM42_RBP45_47-like"/>
</dbReference>
<reference evidence="5 6" key="1">
    <citation type="journal article" date="2024" name="Nat. Commun.">
        <title>Phylogenomics reveals the evolutionary origins of lichenization in chlorophyte algae.</title>
        <authorList>
            <person name="Puginier C."/>
            <person name="Libourel C."/>
            <person name="Otte J."/>
            <person name="Skaloud P."/>
            <person name="Haon M."/>
            <person name="Grisel S."/>
            <person name="Petersen M."/>
            <person name="Berrin J.G."/>
            <person name="Delaux P.M."/>
            <person name="Dal Grande F."/>
            <person name="Keller J."/>
        </authorList>
    </citation>
    <scope>NUCLEOTIDE SEQUENCE [LARGE SCALE GENOMIC DNA]</scope>
    <source>
        <strain evidence="5 6">SAG 216-7</strain>
    </source>
</reference>
<dbReference type="CDD" id="cd12345">
    <property type="entry name" value="RRM2_SECp43_like"/>
    <property type="match status" value="1"/>
</dbReference>
<dbReference type="PROSITE" id="PS50102">
    <property type="entry name" value="RRM"/>
    <property type="match status" value="3"/>
</dbReference>
<evidence type="ECO:0000313" key="5">
    <source>
        <dbReference type="EMBL" id="KAK9902865.1"/>
    </source>
</evidence>
<feature type="domain" description="RRM" evidence="4">
    <location>
        <begin position="99"/>
        <end position="178"/>
    </location>
</feature>
<dbReference type="Proteomes" id="UP001491310">
    <property type="component" value="Unassembled WGS sequence"/>
</dbReference>
<comment type="caution">
    <text evidence="5">The sequence shown here is derived from an EMBL/GenBank/DDBJ whole genome shotgun (WGS) entry which is preliminary data.</text>
</comment>
<dbReference type="SMART" id="SM00360">
    <property type="entry name" value="RRM"/>
    <property type="match status" value="3"/>
</dbReference>
<name>A0ABR2YD92_9CHLO</name>
<feature type="domain" description="RRM" evidence="4">
    <location>
        <begin position="8"/>
        <end position="88"/>
    </location>
</feature>
<dbReference type="EMBL" id="JALJOT010000015">
    <property type="protein sequence ID" value="KAK9902865.1"/>
    <property type="molecule type" value="Genomic_DNA"/>
</dbReference>